<keyword evidence="6" id="KW-0443">Lipid metabolism</keyword>
<dbReference type="InterPro" id="IPR001736">
    <property type="entry name" value="PLipase_D/transphosphatidylase"/>
</dbReference>
<dbReference type="SUPFAM" id="SSF56024">
    <property type="entry name" value="Phospholipase D/nuclease"/>
    <property type="match status" value="1"/>
</dbReference>
<dbReference type="PROSITE" id="PS50035">
    <property type="entry name" value="PLD"/>
    <property type="match status" value="1"/>
</dbReference>
<evidence type="ECO:0000256" key="4">
    <source>
        <dbReference type="ARBA" id="ARBA00022801"/>
    </source>
</evidence>
<dbReference type="RefSeq" id="WP_135530155.1">
    <property type="nucleotide sequence ID" value="NZ_SRKZ01000002.1"/>
</dbReference>
<evidence type="ECO:0000259" key="7">
    <source>
        <dbReference type="PROSITE" id="PS50035"/>
    </source>
</evidence>
<name>A0A4Z0MQZ6_9BACT</name>
<dbReference type="PANTHER" id="PTHR43856:SF1">
    <property type="entry name" value="MITOCHONDRIAL CARDIOLIPIN HYDROLASE"/>
    <property type="match status" value="1"/>
</dbReference>
<comment type="caution">
    <text evidence="8">The sequence shown here is derived from an EMBL/GenBank/DDBJ whole genome shotgun (WGS) entry which is preliminary data.</text>
</comment>
<comment type="catalytic activity">
    <reaction evidence="1">
        <text>a 1,2-diacyl-sn-glycero-3-phosphocholine + H2O = a 1,2-diacyl-sn-glycero-3-phosphate + choline + H(+)</text>
        <dbReference type="Rhea" id="RHEA:14445"/>
        <dbReference type="ChEBI" id="CHEBI:15354"/>
        <dbReference type="ChEBI" id="CHEBI:15377"/>
        <dbReference type="ChEBI" id="CHEBI:15378"/>
        <dbReference type="ChEBI" id="CHEBI:57643"/>
        <dbReference type="ChEBI" id="CHEBI:58608"/>
        <dbReference type="EC" id="3.1.4.4"/>
    </reaction>
</comment>
<reference evidence="8 9" key="1">
    <citation type="submission" date="2019-04" db="EMBL/GenBank/DDBJ databases">
        <authorList>
            <person name="Feng G."/>
            <person name="Zhang J."/>
            <person name="Zhu H."/>
        </authorList>
    </citation>
    <scope>NUCLEOTIDE SEQUENCE [LARGE SCALE GENOMIC DNA]</scope>
    <source>
        <strain evidence="8 9">JCM 19491</strain>
    </source>
</reference>
<evidence type="ECO:0000313" key="9">
    <source>
        <dbReference type="Proteomes" id="UP000298284"/>
    </source>
</evidence>
<gene>
    <name evidence="8" type="ORF">EU557_09600</name>
</gene>
<dbReference type="Pfam" id="PF13091">
    <property type="entry name" value="PLDc_2"/>
    <property type="match status" value="1"/>
</dbReference>
<dbReference type="OrthoDB" id="9762009at2"/>
<dbReference type="EC" id="3.1.4.4" evidence="3"/>
<evidence type="ECO:0000256" key="5">
    <source>
        <dbReference type="ARBA" id="ARBA00022963"/>
    </source>
</evidence>
<dbReference type="InterPro" id="IPR025202">
    <property type="entry name" value="PLD-like_dom"/>
</dbReference>
<dbReference type="GO" id="GO:0016891">
    <property type="term" value="F:RNA endonuclease activity producing 5'-phosphomonoesters, hydrolytic mechanism"/>
    <property type="evidence" value="ECO:0007669"/>
    <property type="project" value="TreeGrafter"/>
</dbReference>
<dbReference type="Proteomes" id="UP000298284">
    <property type="component" value="Unassembled WGS sequence"/>
</dbReference>
<accession>A0A4Z0MQZ6</accession>
<keyword evidence="9" id="KW-1185">Reference proteome</keyword>
<sequence>MNRPLAPLSATELLQQFRQAFADVNLSPEEARQLRGSLTRFTQGGGSLEALRHQLFALAQERFNTFKDKAVLEWLEEASALLSTSSEASQVAVQATPTGYKSGVYFSPGLACVEAIQAFIQAAQQTLDVCVFTVADDRLTEALLMAHHRGVKLRLLTDNDKVRDQGSDVQQLYAAGILTRTDCTEYHMHHKFAVADGQAVLTGSYNWTRSAASHNQENLLISQDPALVGQYSREFERLWEQMSVFDGTVSAIVPRSGRR</sequence>
<protein>
    <recommendedName>
        <fullName evidence="3">phospholipase D</fullName>
        <ecNumber evidence="3">3.1.4.4</ecNumber>
    </recommendedName>
</protein>
<keyword evidence="5" id="KW-0442">Lipid degradation</keyword>
<dbReference type="Gene3D" id="3.30.870.10">
    <property type="entry name" value="Endonuclease Chain A"/>
    <property type="match status" value="1"/>
</dbReference>
<dbReference type="GO" id="GO:0006793">
    <property type="term" value="P:phosphorus metabolic process"/>
    <property type="evidence" value="ECO:0007669"/>
    <property type="project" value="UniProtKB-ARBA"/>
</dbReference>
<dbReference type="PANTHER" id="PTHR43856">
    <property type="entry name" value="CARDIOLIPIN HYDROLASE"/>
    <property type="match status" value="1"/>
</dbReference>
<evidence type="ECO:0000256" key="1">
    <source>
        <dbReference type="ARBA" id="ARBA00000798"/>
    </source>
</evidence>
<evidence type="ECO:0000256" key="3">
    <source>
        <dbReference type="ARBA" id="ARBA00012027"/>
    </source>
</evidence>
<feature type="domain" description="PLD phosphodiesterase" evidence="7">
    <location>
        <begin position="184"/>
        <end position="211"/>
    </location>
</feature>
<proteinExistence type="inferred from homology"/>
<organism evidence="8 9">
    <name type="scientific">Hymenobacter wooponensis</name>
    <dbReference type="NCBI Taxonomy" id="1525360"/>
    <lineage>
        <taxon>Bacteria</taxon>
        <taxon>Pseudomonadati</taxon>
        <taxon>Bacteroidota</taxon>
        <taxon>Cytophagia</taxon>
        <taxon>Cytophagales</taxon>
        <taxon>Hymenobacteraceae</taxon>
        <taxon>Hymenobacter</taxon>
    </lineage>
</organism>
<dbReference type="InterPro" id="IPR051406">
    <property type="entry name" value="PLD_domain"/>
</dbReference>
<dbReference type="GO" id="GO:0004630">
    <property type="term" value="F:phospholipase D activity"/>
    <property type="evidence" value="ECO:0007669"/>
    <property type="project" value="UniProtKB-EC"/>
</dbReference>
<evidence type="ECO:0000256" key="2">
    <source>
        <dbReference type="ARBA" id="ARBA00008664"/>
    </source>
</evidence>
<keyword evidence="4" id="KW-0378">Hydrolase</keyword>
<dbReference type="AlphaFoldDB" id="A0A4Z0MQZ6"/>
<evidence type="ECO:0000313" key="8">
    <source>
        <dbReference type="EMBL" id="TGD81778.1"/>
    </source>
</evidence>
<comment type="similarity">
    <text evidence="2">Belongs to the phospholipase D family.</text>
</comment>
<dbReference type="EMBL" id="SRKZ01000002">
    <property type="protein sequence ID" value="TGD81778.1"/>
    <property type="molecule type" value="Genomic_DNA"/>
</dbReference>
<dbReference type="GO" id="GO:0016042">
    <property type="term" value="P:lipid catabolic process"/>
    <property type="evidence" value="ECO:0007669"/>
    <property type="project" value="UniProtKB-KW"/>
</dbReference>
<dbReference type="CDD" id="cd09171">
    <property type="entry name" value="PLDc_vPLD6_like"/>
    <property type="match status" value="1"/>
</dbReference>
<evidence type="ECO:0000256" key="6">
    <source>
        <dbReference type="ARBA" id="ARBA00023098"/>
    </source>
</evidence>